<proteinExistence type="predicted"/>
<dbReference type="AlphaFoldDB" id="A0A9W9P3J5"/>
<evidence type="ECO:0000313" key="2">
    <source>
        <dbReference type="EMBL" id="KAJ5234769.1"/>
    </source>
</evidence>
<evidence type="ECO:0000313" key="3">
    <source>
        <dbReference type="Proteomes" id="UP001147733"/>
    </source>
</evidence>
<dbReference type="EMBL" id="JAPQKT010000003">
    <property type="protein sequence ID" value="KAJ5234769.1"/>
    <property type="molecule type" value="Genomic_DNA"/>
</dbReference>
<gene>
    <name evidence="2" type="ORF">N7469_003937</name>
</gene>
<accession>A0A9W9P3J5</accession>
<sequence>MSNNSDSGKATIVSNEDASRESTSTEMTKPEVTQATSEYSEGVHDSDTDMPSEDDEKVKALSPIQLSIDAIKTFLETDNKAPYPIDLKIEPLRKEHYYDDENNFDMWLTGIEVLARLYRVWPILSEDIWIIPNEGSCCEHIKAKYPKLSMWKKHEEAMVDIACALVYANISLDLRDDYDFQDAMKTRQPRIILGYLRNNFGPDSMISHADDPISG</sequence>
<dbReference type="GeneID" id="81382024"/>
<comment type="caution">
    <text evidence="2">The sequence shown here is derived from an EMBL/GenBank/DDBJ whole genome shotgun (WGS) entry which is preliminary data.</text>
</comment>
<dbReference type="RefSeq" id="XP_056502269.1">
    <property type="nucleotide sequence ID" value="XM_056642857.1"/>
</dbReference>
<reference evidence="2" key="2">
    <citation type="journal article" date="2023" name="IMA Fungus">
        <title>Comparative genomic study of the Penicillium genus elucidates a diverse pangenome and 15 lateral gene transfer events.</title>
        <authorList>
            <person name="Petersen C."/>
            <person name="Sorensen T."/>
            <person name="Nielsen M.R."/>
            <person name="Sondergaard T.E."/>
            <person name="Sorensen J.L."/>
            <person name="Fitzpatrick D.A."/>
            <person name="Frisvad J.C."/>
            <person name="Nielsen K.L."/>
        </authorList>
    </citation>
    <scope>NUCLEOTIDE SEQUENCE</scope>
    <source>
        <strain evidence="2">IBT 23319</strain>
    </source>
</reference>
<keyword evidence="3" id="KW-1185">Reference proteome</keyword>
<name>A0A9W9P3J5_PENCI</name>
<reference evidence="2" key="1">
    <citation type="submission" date="2022-11" db="EMBL/GenBank/DDBJ databases">
        <authorList>
            <person name="Petersen C."/>
        </authorList>
    </citation>
    <scope>NUCLEOTIDE SEQUENCE</scope>
    <source>
        <strain evidence="2">IBT 23319</strain>
    </source>
</reference>
<protein>
    <submittedName>
        <fullName evidence="2">Uncharacterized protein</fullName>
    </submittedName>
</protein>
<dbReference type="Proteomes" id="UP001147733">
    <property type="component" value="Unassembled WGS sequence"/>
</dbReference>
<organism evidence="2 3">
    <name type="scientific">Penicillium citrinum</name>
    <dbReference type="NCBI Taxonomy" id="5077"/>
    <lineage>
        <taxon>Eukaryota</taxon>
        <taxon>Fungi</taxon>
        <taxon>Dikarya</taxon>
        <taxon>Ascomycota</taxon>
        <taxon>Pezizomycotina</taxon>
        <taxon>Eurotiomycetes</taxon>
        <taxon>Eurotiomycetidae</taxon>
        <taxon>Eurotiales</taxon>
        <taxon>Aspergillaceae</taxon>
        <taxon>Penicillium</taxon>
    </lineage>
</organism>
<dbReference type="OrthoDB" id="4367615at2759"/>
<feature type="compositionally biased region" description="Polar residues" evidence="1">
    <location>
        <begin position="1"/>
        <end position="39"/>
    </location>
</feature>
<feature type="region of interest" description="Disordered" evidence="1">
    <location>
        <begin position="1"/>
        <end position="54"/>
    </location>
</feature>
<evidence type="ECO:0000256" key="1">
    <source>
        <dbReference type="SAM" id="MobiDB-lite"/>
    </source>
</evidence>